<evidence type="ECO:0000259" key="2">
    <source>
        <dbReference type="Pfam" id="PF13837"/>
    </source>
</evidence>
<dbReference type="Proteomes" id="UP000765507">
    <property type="component" value="Unassembled WGS sequence"/>
</dbReference>
<dbReference type="PANTHER" id="PTHR47595">
    <property type="entry name" value="HEAT SHOCK 70 KDA PROTEIN 14"/>
    <property type="match status" value="1"/>
</dbReference>
<dbReference type="OrthoDB" id="691673at2759"/>
<protein>
    <submittedName>
        <fullName evidence="3">Zinc finger and SCAN domain containing 32</fullName>
    </submittedName>
</protein>
<gene>
    <name evidence="3" type="ORF">G0U57_018485</name>
</gene>
<organism evidence="3 4">
    <name type="scientific">Chelydra serpentina</name>
    <name type="common">Snapping turtle</name>
    <name type="synonym">Testudo serpentina</name>
    <dbReference type="NCBI Taxonomy" id="8475"/>
    <lineage>
        <taxon>Eukaryota</taxon>
        <taxon>Metazoa</taxon>
        <taxon>Chordata</taxon>
        <taxon>Craniata</taxon>
        <taxon>Vertebrata</taxon>
        <taxon>Euteleostomi</taxon>
        <taxon>Archelosauria</taxon>
        <taxon>Testudinata</taxon>
        <taxon>Testudines</taxon>
        <taxon>Cryptodira</taxon>
        <taxon>Durocryptodira</taxon>
        <taxon>Americhelydia</taxon>
        <taxon>Chelydroidea</taxon>
        <taxon>Chelydridae</taxon>
        <taxon>Chelydra</taxon>
    </lineage>
</organism>
<dbReference type="Gene3D" id="1.10.10.60">
    <property type="entry name" value="Homeodomain-like"/>
    <property type="match status" value="1"/>
</dbReference>
<dbReference type="Pfam" id="PF13837">
    <property type="entry name" value="Myb_DNA-bind_4"/>
    <property type="match status" value="1"/>
</dbReference>
<reference evidence="3 4" key="1">
    <citation type="journal article" date="2020" name="G3 (Bethesda)">
        <title>Draft Genome of the Common Snapping Turtle, Chelydra serpentina, a Model for Phenotypic Plasticity in Reptiles.</title>
        <authorList>
            <person name="Das D."/>
            <person name="Singh S.K."/>
            <person name="Bierstedt J."/>
            <person name="Erickson A."/>
            <person name="Galli G.L.J."/>
            <person name="Crossley D.A. 2nd"/>
            <person name="Rhen T."/>
        </authorList>
    </citation>
    <scope>NUCLEOTIDE SEQUENCE [LARGE SCALE GENOMIC DNA]</scope>
    <source>
        <strain evidence="3">KW</strain>
    </source>
</reference>
<feature type="non-terminal residue" evidence="3">
    <location>
        <position position="1"/>
    </location>
</feature>
<dbReference type="PANTHER" id="PTHR47595:SF1">
    <property type="entry name" value="MYB_SANT-LIKE DNA-BINDING DOMAIN-CONTAINING PROTEIN"/>
    <property type="match status" value="1"/>
</dbReference>
<keyword evidence="4" id="KW-1185">Reference proteome</keyword>
<feature type="compositionally biased region" description="Acidic residues" evidence="1">
    <location>
        <begin position="102"/>
        <end position="114"/>
    </location>
</feature>
<proteinExistence type="predicted"/>
<dbReference type="InterPro" id="IPR044822">
    <property type="entry name" value="Myb_DNA-bind_4"/>
</dbReference>
<feature type="domain" description="Myb/SANT-like DNA-binding" evidence="2">
    <location>
        <begin position="5"/>
        <end position="75"/>
    </location>
</feature>
<name>A0A8T1SYU5_CHESE</name>
<accession>A0A8T1SYU5</accession>
<sequence>GEESMQAELHSKRRNANIYAKISKGMMDRGYIRDAQQCHVKIKEIRQAYQKTKEANSRFGSEPHTCRFYDELHAILVGDPTTTPPLSVDTCKWGVSHNRDEDFVDEKEEEEVEDSAQQASGESLLPGSQELFITLELIPSQ</sequence>
<dbReference type="AlphaFoldDB" id="A0A8T1SYU5"/>
<evidence type="ECO:0000313" key="3">
    <source>
        <dbReference type="EMBL" id="KAG6933790.1"/>
    </source>
</evidence>
<feature type="region of interest" description="Disordered" evidence="1">
    <location>
        <begin position="99"/>
        <end position="127"/>
    </location>
</feature>
<feature type="non-terminal residue" evidence="3">
    <location>
        <position position="141"/>
    </location>
</feature>
<dbReference type="EMBL" id="JAHGAV010000067">
    <property type="protein sequence ID" value="KAG6933790.1"/>
    <property type="molecule type" value="Genomic_DNA"/>
</dbReference>
<evidence type="ECO:0000313" key="4">
    <source>
        <dbReference type="Proteomes" id="UP000765507"/>
    </source>
</evidence>
<comment type="caution">
    <text evidence="3">The sequence shown here is derived from an EMBL/GenBank/DDBJ whole genome shotgun (WGS) entry which is preliminary data.</text>
</comment>
<evidence type="ECO:0000256" key="1">
    <source>
        <dbReference type="SAM" id="MobiDB-lite"/>
    </source>
</evidence>